<feature type="domain" description="Integrase p58-like C-terminal" evidence="2">
    <location>
        <begin position="91"/>
        <end position="123"/>
    </location>
</feature>
<sequence length="254" mass="29382">MEDDLTTGKFLKGEPKDNRSLIQDHIDTLADRLEEAYRVVRENNKVGRERQKEWYDKGTRLVIFQPGEMVYLRQMSKVKRGCPKFRLRWRGPYEVVRRLSDLNYLVRVSQRKELVVNVNKMKKCCVKTVPAPSGTRDIPLRVQERDGGERTEDRSQDPTWEPSRHQEVQRATDKTPDTGRETGARYWLRSRQGEDTVASDGTPTEREGEGSDPEETDAEPRPSGLPETGNVPEHEEGTEQPPRYNLRPLPGRKI</sequence>
<reference evidence="3 4" key="1">
    <citation type="submission" date="2017-12" db="EMBL/GenBank/DDBJ databases">
        <title>Hemimetabolous genomes reveal molecular basis of termite eusociality.</title>
        <authorList>
            <person name="Harrison M.C."/>
            <person name="Jongepier E."/>
            <person name="Robertson H.M."/>
            <person name="Arning N."/>
            <person name="Bitard-Feildel T."/>
            <person name="Chao H."/>
            <person name="Childers C.P."/>
            <person name="Dinh H."/>
            <person name="Doddapaneni H."/>
            <person name="Dugan S."/>
            <person name="Gowin J."/>
            <person name="Greiner C."/>
            <person name="Han Y."/>
            <person name="Hu H."/>
            <person name="Hughes D.S.T."/>
            <person name="Huylmans A.-K."/>
            <person name="Kemena C."/>
            <person name="Kremer L.P.M."/>
            <person name="Lee S.L."/>
            <person name="Lopez-Ezquerra A."/>
            <person name="Mallet L."/>
            <person name="Monroy-Kuhn J.M."/>
            <person name="Moser A."/>
            <person name="Murali S.C."/>
            <person name="Muzny D.M."/>
            <person name="Otani S."/>
            <person name="Piulachs M.-D."/>
            <person name="Poelchau M."/>
            <person name="Qu J."/>
            <person name="Schaub F."/>
            <person name="Wada-Katsumata A."/>
            <person name="Worley K.C."/>
            <person name="Xie Q."/>
            <person name="Ylla G."/>
            <person name="Poulsen M."/>
            <person name="Gibbs R.A."/>
            <person name="Schal C."/>
            <person name="Richards S."/>
            <person name="Belles X."/>
            <person name="Korb J."/>
            <person name="Bornberg-Bauer E."/>
        </authorList>
    </citation>
    <scope>NUCLEOTIDE SEQUENCE [LARGE SCALE GENOMIC DNA]</scope>
    <source>
        <tissue evidence="3">Whole body</tissue>
    </source>
</reference>
<keyword evidence="4" id="KW-1185">Reference proteome</keyword>
<protein>
    <recommendedName>
        <fullName evidence="2">Integrase p58-like C-terminal domain-containing protein</fullName>
    </recommendedName>
</protein>
<comment type="caution">
    <text evidence="3">The sequence shown here is derived from an EMBL/GenBank/DDBJ whole genome shotgun (WGS) entry which is preliminary data.</text>
</comment>
<dbReference type="OrthoDB" id="6757216at2759"/>
<dbReference type="InParanoid" id="A0A2J7RS42"/>
<accession>A0A2J7RS42</accession>
<evidence type="ECO:0000313" key="3">
    <source>
        <dbReference type="EMBL" id="PNF43649.1"/>
    </source>
</evidence>
<evidence type="ECO:0000259" key="2">
    <source>
        <dbReference type="Pfam" id="PF22938"/>
    </source>
</evidence>
<dbReference type="Proteomes" id="UP000235965">
    <property type="component" value="Unassembled WGS sequence"/>
</dbReference>
<dbReference type="InterPro" id="IPR054465">
    <property type="entry name" value="Integrase_p58-like_C"/>
</dbReference>
<feature type="compositionally biased region" description="Basic and acidic residues" evidence="1">
    <location>
        <begin position="138"/>
        <end position="183"/>
    </location>
</feature>
<dbReference type="AlphaFoldDB" id="A0A2J7RS42"/>
<name>A0A2J7RS42_9NEOP</name>
<dbReference type="EMBL" id="NEVH01000368">
    <property type="protein sequence ID" value="PNF43649.1"/>
    <property type="molecule type" value="Genomic_DNA"/>
</dbReference>
<evidence type="ECO:0000313" key="4">
    <source>
        <dbReference type="Proteomes" id="UP000235965"/>
    </source>
</evidence>
<dbReference type="Pfam" id="PF22938">
    <property type="entry name" value="Integrase_p58_C"/>
    <property type="match status" value="1"/>
</dbReference>
<proteinExistence type="predicted"/>
<organism evidence="3 4">
    <name type="scientific">Cryptotermes secundus</name>
    <dbReference type="NCBI Taxonomy" id="105785"/>
    <lineage>
        <taxon>Eukaryota</taxon>
        <taxon>Metazoa</taxon>
        <taxon>Ecdysozoa</taxon>
        <taxon>Arthropoda</taxon>
        <taxon>Hexapoda</taxon>
        <taxon>Insecta</taxon>
        <taxon>Pterygota</taxon>
        <taxon>Neoptera</taxon>
        <taxon>Polyneoptera</taxon>
        <taxon>Dictyoptera</taxon>
        <taxon>Blattodea</taxon>
        <taxon>Blattoidea</taxon>
        <taxon>Termitoidae</taxon>
        <taxon>Kalotermitidae</taxon>
        <taxon>Cryptotermitinae</taxon>
        <taxon>Cryptotermes</taxon>
    </lineage>
</organism>
<evidence type="ECO:0000256" key="1">
    <source>
        <dbReference type="SAM" id="MobiDB-lite"/>
    </source>
</evidence>
<feature type="region of interest" description="Disordered" evidence="1">
    <location>
        <begin position="128"/>
        <end position="254"/>
    </location>
</feature>
<gene>
    <name evidence="3" type="ORF">B7P43_G18226</name>
</gene>